<evidence type="ECO:0000313" key="10">
    <source>
        <dbReference type="Proteomes" id="UP000218231"/>
    </source>
</evidence>
<dbReference type="Pfam" id="PF00069">
    <property type="entry name" value="Pkinase"/>
    <property type="match status" value="1"/>
</dbReference>
<dbReference type="InterPro" id="IPR000719">
    <property type="entry name" value="Prot_kinase_dom"/>
</dbReference>
<dbReference type="SMART" id="SM00220">
    <property type="entry name" value="S_TKc"/>
    <property type="match status" value="1"/>
</dbReference>
<feature type="compositionally biased region" description="Basic and acidic residues" evidence="7">
    <location>
        <begin position="258"/>
        <end position="267"/>
    </location>
</feature>
<evidence type="ECO:0000313" key="9">
    <source>
        <dbReference type="EMBL" id="PAV57472.1"/>
    </source>
</evidence>
<comment type="similarity">
    <text evidence="1">Belongs to the protein kinase superfamily. CMGC Ser/Thr protein kinase family. GSK-3 subfamily.</text>
</comment>
<dbReference type="PANTHER" id="PTHR24057:SF0">
    <property type="entry name" value="PROTEIN KINASE SHAGGY-RELATED"/>
    <property type="match status" value="1"/>
</dbReference>
<keyword evidence="3" id="KW-0808">Transferase</keyword>
<dbReference type="GO" id="GO:0005524">
    <property type="term" value="F:ATP binding"/>
    <property type="evidence" value="ECO:0007669"/>
    <property type="project" value="UniProtKB-KW"/>
</dbReference>
<dbReference type="EMBL" id="LIAE01010637">
    <property type="protein sequence ID" value="PAV57472.1"/>
    <property type="molecule type" value="Genomic_DNA"/>
</dbReference>
<dbReference type="AlphaFoldDB" id="A0A2A2J7J1"/>
<evidence type="ECO:0000256" key="2">
    <source>
        <dbReference type="ARBA" id="ARBA00022527"/>
    </source>
</evidence>
<sequence length="299" mass="33421">MAPYKSAERTTAISTADDHETNLQLKDMRLFNFGAFSNVYRGVCESPSLTSQKEVVVKKTWIRKKASTISEVVILKTLGRLKHKNIVRLLYFYSKDYEGENSCLSLVYYRPPELLLGAKSYGCEVDIWSIACVFGEMLRCGILFPGHTTANQVGLIFDAIGKPTNEERKAMEISSRKWQELGEGYKPLNGNSSPSSNLKAQMPSDVPSEAVSILTQMLVYKPNSRLHGVDLLTHKFFMQLFSSDPGTRANGKPVNCLSKKDMREVKNGDASFTGTTQSAEAIPEESKQSKQRKKDRDKG</sequence>
<keyword evidence="4" id="KW-0547">Nucleotide-binding</keyword>
<dbReference type="SUPFAM" id="SSF56112">
    <property type="entry name" value="Protein kinase-like (PK-like)"/>
    <property type="match status" value="1"/>
</dbReference>
<dbReference type="GO" id="GO:0005634">
    <property type="term" value="C:nucleus"/>
    <property type="evidence" value="ECO:0007669"/>
    <property type="project" value="TreeGrafter"/>
</dbReference>
<reference evidence="9 10" key="1">
    <citation type="journal article" date="2017" name="Curr. Biol.">
        <title>Genome architecture and evolution of a unichromosomal asexual nematode.</title>
        <authorList>
            <person name="Fradin H."/>
            <person name="Zegar C."/>
            <person name="Gutwein M."/>
            <person name="Lucas J."/>
            <person name="Kovtun M."/>
            <person name="Corcoran D."/>
            <person name="Baugh L.R."/>
            <person name="Kiontke K."/>
            <person name="Gunsalus K."/>
            <person name="Fitch D.H."/>
            <person name="Piano F."/>
        </authorList>
    </citation>
    <scope>NUCLEOTIDE SEQUENCE [LARGE SCALE GENOMIC DNA]</scope>
    <source>
        <strain evidence="9">PF1309</strain>
    </source>
</reference>
<dbReference type="GO" id="GO:0030154">
    <property type="term" value="P:cell differentiation"/>
    <property type="evidence" value="ECO:0007669"/>
    <property type="project" value="TreeGrafter"/>
</dbReference>
<keyword evidence="2" id="KW-0723">Serine/threonine-protein kinase</keyword>
<gene>
    <name evidence="9" type="ORF">WR25_26890</name>
</gene>
<evidence type="ECO:0000256" key="5">
    <source>
        <dbReference type="ARBA" id="ARBA00022777"/>
    </source>
</evidence>
<name>A0A2A2J7J1_9BILA</name>
<dbReference type="GO" id="GO:0004674">
    <property type="term" value="F:protein serine/threonine kinase activity"/>
    <property type="evidence" value="ECO:0007669"/>
    <property type="project" value="UniProtKB-KW"/>
</dbReference>
<evidence type="ECO:0000256" key="3">
    <source>
        <dbReference type="ARBA" id="ARBA00022679"/>
    </source>
</evidence>
<feature type="domain" description="Protein kinase" evidence="8">
    <location>
        <begin position="1"/>
        <end position="237"/>
    </location>
</feature>
<keyword evidence="10" id="KW-1185">Reference proteome</keyword>
<evidence type="ECO:0000256" key="7">
    <source>
        <dbReference type="SAM" id="MobiDB-lite"/>
    </source>
</evidence>
<dbReference type="GO" id="GO:0007165">
    <property type="term" value="P:signal transduction"/>
    <property type="evidence" value="ECO:0007669"/>
    <property type="project" value="TreeGrafter"/>
</dbReference>
<protein>
    <recommendedName>
        <fullName evidence="8">Protein kinase domain-containing protein</fullName>
    </recommendedName>
</protein>
<dbReference type="Gene3D" id="1.10.510.10">
    <property type="entry name" value="Transferase(Phosphotransferase) domain 1"/>
    <property type="match status" value="1"/>
</dbReference>
<dbReference type="PROSITE" id="PS50011">
    <property type="entry name" value="PROTEIN_KINASE_DOM"/>
    <property type="match status" value="1"/>
</dbReference>
<feature type="compositionally biased region" description="Polar residues" evidence="7">
    <location>
        <begin position="270"/>
        <end position="279"/>
    </location>
</feature>
<feature type="compositionally biased region" description="Low complexity" evidence="7">
    <location>
        <begin position="187"/>
        <end position="198"/>
    </location>
</feature>
<dbReference type="Proteomes" id="UP000218231">
    <property type="component" value="Unassembled WGS sequence"/>
</dbReference>
<dbReference type="GO" id="GO:0005737">
    <property type="term" value="C:cytoplasm"/>
    <property type="evidence" value="ECO:0007669"/>
    <property type="project" value="TreeGrafter"/>
</dbReference>
<feature type="compositionally biased region" description="Basic and acidic residues" evidence="7">
    <location>
        <begin position="284"/>
        <end position="299"/>
    </location>
</feature>
<dbReference type="OrthoDB" id="272141at2759"/>
<feature type="region of interest" description="Disordered" evidence="7">
    <location>
        <begin position="243"/>
        <end position="299"/>
    </location>
</feature>
<keyword evidence="6" id="KW-0067">ATP-binding</keyword>
<keyword evidence="5" id="KW-0418">Kinase</keyword>
<dbReference type="InterPro" id="IPR011009">
    <property type="entry name" value="Kinase-like_dom_sf"/>
</dbReference>
<comment type="caution">
    <text evidence="9">The sequence shown here is derived from an EMBL/GenBank/DDBJ whole genome shotgun (WGS) entry which is preliminary data.</text>
</comment>
<evidence type="ECO:0000259" key="8">
    <source>
        <dbReference type="PROSITE" id="PS50011"/>
    </source>
</evidence>
<organism evidence="9 10">
    <name type="scientific">Diploscapter pachys</name>
    <dbReference type="NCBI Taxonomy" id="2018661"/>
    <lineage>
        <taxon>Eukaryota</taxon>
        <taxon>Metazoa</taxon>
        <taxon>Ecdysozoa</taxon>
        <taxon>Nematoda</taxon>
        <taxon>Chromadorea</taxon>
        <taxon>Rhabditida</taxon>
        <taxon>Rhabditina</taxon>
        <taxon>Rhabditomorpha</taxon>
        <taxon>Rhabditoidea</taxon>
        <taxon>Rhabditidae</taxon>
        <taxon>Diploscapter</taxon>
    </lineage>
</organism>
<evidence type="ECO:0000256" key="1">
    <source>
        <dbReference type="ARBA" id="ARBA00005527"/>
    </source>
</evidence>
<dbReference type="Gene3D" id="3.30.200.20">
    <property type="entry name" value="Phosphorylase Kinase, domain 1"/>
    <property type="match status" value="1"/>
</dbReference>
<dbReference type="InterPro" id="IPR050591">
    <property type="entry name" value="GSK-3"/>
</dbReference>
<evidence type="ECO:0000256" key="6">
    <source>
        <dbReference type="ARBA" id="ARBA00022840"/>
    </source>
</evidence>
<accession>A0A2A2J7J1</accession>
<dbReference type="STRING" id="2018661.A0A2A2J7J1"/>
<proteinExistence type="inferred from homology"/>
<feature type="region of interest" description="Disordered" evidence="7">
    <location>
        <begin position="184"/>
        <end position="203"/>
    </location>
</feature>
<dbReference type="PANTHER" id="PTHR24057">
    <property type="entry name" value="GLYCOGEN SYNTHASE KINASE-3 ALPHA"/>
    <property type="match status" value="1"/>
</dbReference>
<evidence type="ECO:0000256" key="4">
    <source>
        <dbReference type="ARBA" id="ARBA00022741"/>
    </source>
</evidence>